<gene>
    <name evidence="1" type="ORF">ACFQ1E_01735</name>
</gene>
<sequence length="106" mass="11205">MDIMYARWGIPDADATQHSVRRAAVADIASLVECLKLPFCGEKVGREIARLAAAAVSSTAVATAQLIVCELDESVIGQGPTSGVEQRILPSGPSPEHCQMNMPQCP</sequence>
<comment type="caution">
    <text evidence="1">The sequence shown here is derived from an EMBL/GenBank/DDBJ whole genome shotgun (WGS) entry which is preliminary data.</text>
</comment>
<keyword evidence="2" id="KW-1185">Reference proteome</keyword>
<dbReference type="RefSeq" id="WP_264942681.1">
    <property type="nucleotide sequence ID" value="NZ_JAPDRA010000001.1"/>
</dbReference>
<name>A0ABW3H6N4_9SPHN</name>
<dbReference type="Proteomes" id="UP001596977">
    <property type="component" value="Unassembled WGS sequence"/>
</dbReference>
<reference evidence="2" key="1">
    <citation type="journal article" date="2019" name="Int. J. Syst. Evol. Microbiol.">
        <title>The Global Catalogue of Microorganisms (GCM) 10K type strain sequencing project: providing services to taxonomists for standard genome sequencing and annotation.</title>
        <authorList>
            <consortium name="The Broad Institute Genomics Platform"/>
            <consortium name="The Broad Institute Genome Sequencing Center for Infectious Disease"/>
            <person name="Wu L."/>
            <person name="Ma J."/>
        </authorList>
    </citation>
    <scope>NUCLEOTIDE SEQUENCE [LARGE SCALE GENOMIC DNA]</scope>
    <source>
        <strain evidence="2">CCUG 62982</strain>
    </source>
</reference>
<evidence type="ECO:0000313" key="2">
    <source>
        <dbReference type="Proteomes" id="UP001596977"/>
    </source>
</evidence>
<proteinExistence type="predicted"/>
<organism evidence="1 2">
    <name type="scientific">Sphingomonas canadensis</name>
    <dbReference type="NCBI Taxonomy" id="1219257"/>
    <lineage>
        <taxon>Bacteria</taxon>
        <taxon>Pseudomonadati</taxon>
        <taxon>Pseudomonadota</taxon>
        <taxon>Alphaproteobacteria</taxon>
        <taxon>Sphingomonadales</taxon>
        <taxon>Sphingomonadaceae</taxon>
        <taxon>Sphingomonas</taxon>
    </lineage>
</organism>
<evidence type="ECO:0008006" key="3">
    <source>
        <dbReference type="Google" id="ProtNLM"/>
    </source>
</evidence>
<evidence type="ECO:0000313" key="1">
    <source>
        <dbReference type="EMBL" id="MFD0945052.1"/>
    </source>
</evidence>
<protein>
    <recommendedName>
        <fullName evidence="3">N-acetyltransferase domain-containing protein</fullName>
    </recommendedName>
</protein>
<accession>A0ABW3H6N4</accession>
<dbReference type="EMBL" id="JBHTJG010000001">
    <property type="protein sequence ID" value="MFD0945052.1"/>
    <property type="molecule type" value="Genomic_DNA"/>
</dbReference>